<dbReference type="Gene3D" id="3.40.50.300">
    <property type="entry name" value="P-loop containing nucleotide triphosphate hydrolases"/>
    <property type="match status" value="1"/>
</dbReference>
<evidence type="ECO:0000256" key="5">
    <source>
        <dbReference type="ARBA" id="ARBA00023163"/>
    </source>
</evidence>
<dbReference type="AlphaFoldDB" id="A0A0K1QDA4"/>
<dbReference type="Pfam" id="PF25601">
    <property type="entry name" value="AAA_lid_14"/>
    <property type="match status" value="1"/>
</dbReference>
<dbReference type="Gene3D" id="1.10.10.60">
    <property type="entry name" value="Homeodomain-like"/>
    <property type="match status" value="1"/>
</dbReference>
<evidence type="ECO:0000313" key="9">
    <source>
        <dbReference type="EMBL" id="AKV03746.1"/>
    </source>
</evidence>
<dbReference type="SMART" id="SM00382">
    <property type="entry name" value="AAA"/>
    <property type="match status" value="1"/>
</dbReference>
<dbReference type="PROSITE" id="PS00688">
    <property type="entry name" value="SIGMA54_INTERACT_3"/>
    <property type="match status" value="1"/>
</dbReference>
<dbReference type="InterPro" id="IPR001789">
    <property type="entry name" value="Sig_transdc_resp-reg_receiver"/>
</dbReference>
<evidence type="ECO:0000259" key="8">
    <source>
        <dbReference type="PROSITE" id="PS50110"/>
    </source>
</evidence>
<evidence type="ECO:0000256" key="3">
    <source>
        <dbReference type="ARBA" id="ARBA00023015"/>
    </source>
</evidence>
<accession>A0A0K1QDA4</accession>
<dbReference type="PANTHER" id="PTHR32071">
    <property type="entry name" value="TRANSCRIPTIONAL REGULATORY PROTEIN"/>
    <property type="match status" value="1"/>
</dbReference>
<evidence type="ECO:0000259" key="7">
    <source>
        <dbReference type="PROSITE" id="PS50045"/>
    </source>
</evidence>
<evidence type="ECO:0000256" key="2">
    <source>
        <dbReference type="ARBA" id="ARBA00022840"/>
    </source>
</evidence>
<dbReference type="PROSITE" id="PS00675">
    <property type="entry name" value="SIGMA54_INTERACT_1"/>
    <property type="match status" value="1"/>
</dbReference>
<dbReference type="CDD" id="cd00156">
    <property type="entry name" value="REC"/>
    <property type="match status" value="1"/>
</dbReference>
<dbReference type="PROSITE" id="PS00676">
    <property type="entry name" value="SIGMA54_INTERACT_2"/>
    <property type="match status" value="1"/>
</dbReference>
<organism evidence="9 10">
    <name type="scientific">Labilithrix luteola</name>
    <dbReference type="NCBI Taxonomy" id="1391654"/>
    <lineage>
        <taxon>Bacteria</taxon>
        <taxon>Pseudomonadati</taxon>
        <taxon>Myxococcota</taxon>
        <taxon>Polyangia</taxon>
        <taxon>Polyangiales</taxon>
        <taxon>Labilitrichaceae</taxon>
        <taxon>Labilithrix</taxon>
    </lineage>
</organism>
<keyword evidence="5" id="KW-0804">Transcription</keyword>
<dbReference type="InterPro" id="IPR009057">
    <property type="entry name" value="Homeodomain-like_sf"/>
</dbReference>
<dbReference type="SUPFAM" id="SSF52540">
    <property type="entry name" value="P-loop containing nucleoside triphosphate hydrolases"/>
    <property type="match status" value="1"/>
</dbReference>
<dbReference type="Proteomes" id="UP000064967">
    <property type="component" value="Chromosome"/>
</dbReference>
<dbReference type="InterPro" id="IPR011006">
    <property type="entry name" value="CheY-like_superfamily"/>
</dbReference>
<dbReference type="RefSeq" id="WP_146654467.1">
    <property type="nucleotide sequence ID" value="NZ_CP012333.1"/>
</dbReference>
<dbReference type="SUPFAM" id="SSF46689">
    <property type="entry name" value="Homeodomain-like"/>
    <property type="match status" value="1"/>
</dbReference>
<dbReference type="InterPro" id="IPR025943">
    <property type="entry name" value="Sigma_54_int_dom_ATP-bd_2"/>
</dbReference>
<dbReference type="GO" id="GO:0005524">
    <property type="term" value="F:ATP binding"/>
    <property type="evidence" value="ECO:0007669"/>
    <property type="project" value="UniProtKB-KW"/>
</dbReference>
<dbReference type="KEGG" id="llu:AKJ09_10409"/>
<gene>
    <name evidence="9" type="ORF">AKJ09_10409</name>
</gene>
<dbReference type="CDD" id="cd00009">
    <property type="entry name" value="AAA"/>
    <property type="match status" value="1"/>
</dbReference>
<proteinExistence type="predicted"/>
<dbReference type="InterPro" id="IPR025944">
    <property type="entry name" value="Sigma_54_int_dom_CS"/>
</dbReference>
<dbReference type="Pfam" id="PF00158">
    <property type="entry name" value="Sigma54_activat"/>
    <property type="match status" value="1"/>
</dbReference>
<evidence type="ECO:0000256" key="6">
    <source>
        <dbReference type="PROSITE-ProRule" id="PRU00169"/>
    </source>
</evidence>
<dbReference type="InterPro" id="IPR002197">
    <property type="entry name" value="HTH_Fis"/>
</dbReference>
<dbReference type="Gene3D" id="3.40.50.2300">
    <property type="match status" value="1"/>
</dbReference>
<dbReference type="STRING" id="1391654.AKJ09_10409"/>
<dbReference type="Pfam" id="PF02954">
    <property type="entry name" value="HTH_8"/>
    <property type="match status" value="1"/>
</dbReference>
<protein>
    <submittedName>
        <fullName evidence="9">Response regulator of zinc sigma-54-dependent two-component system</fullName>
    </submittedName>
</protein>
<evidence type="ECO:0000256" key="1">
    <source>
        <dbReference type="ARBA" id="ARBA00022741"/>
    </source>
</evidence>
<keyword evidence="2" id="KW-0067">ATP-binding</keyword>
<dbReference type="OrthoDB" id="9814761at2"/>
<dbReference type="GO" id="GO:0043565">
    <property type="term" value="F:sequence-specific DNA binding"/>
    <property type="evidence" value="ECO:0007669"/>
    <property type="project" value="InterPro"/>
</dbReference>
<dbReference type="PRINTS" id="PR01590">
    <property type="entry name" value="HTHFIS"/>
</dbReference>
<evidence type="ECO:0000313" key="10">
    <source>
        <dbReference type="Proteomes" id="UP000064967"/>
    </source>
</evidence>
<dbReference type="InterPro" id="IPR027417">
    <property type="entry name" value="P-loop_NTPase"/>
</dbReference>
<dbReference type="PROSITE" id="PS50045">
    <property type="entry name" value="SIGMA54_INTERACT_4"/>
    <property type="match status" value="1"/>
</dbReference>
<dbReference type="FunFam" id="3.40.50.300:FF:000006">
    <property type="entry name" value="DNA-binding transcriptional regulator NtrC"/>
    <property type="match status" value="1"/>
</dbReference>
<dbReference type="InterPro" id="IPR058031">
    <property type="entry name" value="AAA_lid_NorR"/>
</dbReference>
<feature type="domain" description="Response regulatory" evidence="8">
    <location>
        <begin position="21"/>
        <end position="137"/>
    </location>
</feature>
<dbReference type="PANTHER" id="PTHR32071:SF113">
    <property type="entry name" value="ALGINATE BIOSYNTHESIS TRANSCRIPTIONAL REGULATORY PROTEIN ALGB"/>
    <property type="match status" value="1"/>
</dbReference>
<dbReference type="InterPro" id="IPR003593">
    <property type="entry name" value="AAA+_ATPase"/>
</dbReference>
<dbReference type="GO" id="GO:0000160">
    <property type="term" value="P:phosphorelay signal transduction system"/>
    <property type="evidence" value="ECO:0007669"/>
    <property type="project" value="InterPro"/>
</dbReference>
<keyword evidence="10" id="KW-1185">Reference proteome</keyword>
<name>A0A0K1QDA4_9BACT</name>
<keyword evidence="3" id="KW-0805">Transcription regulation</keyword>
<feature type="domain" description="Sigma-54 factor interaction" evidence="7">
    <location>
        <begin position="162"/>
        <end position="396"/>
    </location>
</feature>
<sequence length="487" mass="53240">MELTSGSDFRGEQTARSTRANILFIGESSETARELRSALAQRGYALSNAESGVEGIRKLAREASARVAVLLLPIADSTARGFIDQLRAVDAGIPLIVVGKDGDVANAGDAFELGAAEYIEDALVDPPELLSAIGALLGTRTGDRQLQYLRAKERPDSGWDSVLGESPAIHRVVATLRQVCARTQRGATPTIFLGGETGTGKGFVAKCIHYNGARRNRPFVEVNCAALPATLIEAELFGHERGSFTDAKTSRAGLFETADGGTLFLDEISSLPLDLQAKLLTAIEEKKVRRIGARRATAVDVQIIAATHQPLERLVRDGTFREDLFHRLNVVTVTIPPLRERGRDVLILARAFLTSYCREYGTPTRALTSQAERWMLDYRWPGNVRELRNQIERVVLLQNDDAVRPEHFTTSSSGSPTMNVEGSGDDVRIALPPTGVSLGALEREILRQALSQCDGNVSRAARFLSISRQTLIYRMKKYSLEESGARR</sequence>
<keyword evidence="4" id="KW-0238">DNA-binding</keyword>
<dbReference type="InterPro" id="IPR025662">
    <property type="entry name" value="Sigma_54_int_dom_ATP-bd_1"/>
</dbReference>
<evidence type="ECO:0000256" key="4">
    <source>
        <dbReference type="ARBA" id="ARBA00023125"/>
    </source>
</evidence>
<keyword evidence="1" id="KW-0547">Nucleotide-binding</keyword>
<dbReference type="EMBL" id="CP012333">
    <property type="protein sequence ID" value="AKV03746.1"/>
    <property type="molecule type" value="Genomic_DNA"/>
</dbReference>
<dbReference type="SUPFAM" id="SSF52172">
    <property type="entry name" value="CheY-like"/>
    <property type="match status" value="1"/>
</dbReference>
<dbReference type="Gene3D" id="1.10.8.60">
    <property type="match status" value="1"/>
</dbReference>
<dbReference type="InterPro" id="IPR002078">
    <property type="entry name" value="Sigma_54_int"/>
</dbReference>
<reference evidence="9 10" key="1">
    <citation type="submission" date="2015-08" db="EMBL/GenBank/DDBJ databases">
        <authorList>
            <person name="Babu N.S."/>
            <person name="Beckwith C.J."/>
            <person name="Beseler K.G."/>
            <person name="Brison A."/>
            <person name="Carone J.V."/>
            <person name="Caskin T.P."/>
            <person name="Diamond M."/>
            <person name="Durham M.E."/>
            <person name="Foxe J.M."/>
            <person name="Go M."/>
            <person name="Henderson B.A."/>
            <person name="Jones I.B."/>
            <person name="McGettigan J.A."/>
            <person name="Micheletti S.J."/>
            <person name="Nasrallah M.E."/>
            <person name="Ortiz D."/>
            <person name="Piller C.R."/>
            <person name="Privatt S.R."/>
            <person name="Schneider S.L."/>
            <person name="Sharp S."/>
            <person name="Smith T.C."/>
            <person name="Stanton J.D."/>
            <person name="Ullery H.E."/>
            <person name="Wilson R.J."/>
            <person name="Serrano M.G."/>
            <person name="Buck G."/>
            <person name="Lee V."/>
            <person name="Wang Y."/>
            <person name="Carvalho R."/>
            <person name="Voegtly L."/>
            <person name="Shi R."/>
            <person name="Duckworth R."/>
            <person name="Johnson A."/>
            <person name="Loviza R."/>
            <person name="Walstead R."/>
            <person name="Shah Z."/>
            <person name="Kiflezghi M."/>
            <person name="Wade K."/>
            <person name="Ball S.L."/>
            <person name="Bradley K.W."/>
            <person name="Asai D.J."/>
            <person name="Bowman C.A."/>
            <person name="Russell D.A."/>
            <person name="Pope W.H."/>
            <person name="Jacobs-Sera D."/>
            <person name="Hendrix R.W."/>
            <person name="Hatfull G.F."/>
        </authorList>
    </citation>
    <scope>NUCLEOTIDE SEQUENCE [LARGE SCALE GENOMIC DNA]</scope>
    <source>
        <strain evidence="9 10">DSM 27648</strain>
    </source>
</reference>
<comment type="caution">
    <text evidence="6">Lacks conserved residue(s) required for the propagation of feature annotation.</text>
</comment>
<dbReference type="PROSITE" id="PS50110">
    <property type="entry name" value="RESPONSE_REGULATORY"/>
    <property type="match status" value="1"/>
</dbReference>
<dbReference type="GO" id="GO:0006355">
    <property type="term" value="P:regulation of DNA-templated transcription"/>
    <property type="evidence" value="ECO:0007669"/>
    <property type="project" value="InterPro"/>
</dbReference>